<protein>
    <submittedName>
        <fullName evidence="1">Uncharacterized protein</fullName>
    </submittedName>
</protein>
<evidence type="ECO:0000313" key="2">
    <source>
        <dbReference type="Proteomes" id="UP000324222"/>
    </source>
</evidence>
<comment type="caution">
    <text evidence="1">The sequence shown here is derived from an EMBL/GenBank/DDBJ whole genome shotgun (WGS) entry which is preliminary data.</text>
</comment>
<reference evidence="1 2" key="1">
    <citation type="submission" date="2019-05" db="EMBL/GenBank/DDBJ databases">
        <title>Another draft genome of Portunus trituberculatus and its Hox gene families provides insights of decapod evolution.</title>
        <authorList>
            <person name="Jeong J.-H."/>
            <person name="Song I."/>
            <person name="Kim S."/>
            <person name="Choi T."/>
            <person name="Kim D."/>
            <person name="Ryu S."/>
            <person name="Kim W."/>
        </authorList>
    </citation>
    <scope>NUCLEOTIDE SEQUENCE [LARGE SCALE GENOMIC DNA]</scope>
    <source>
        <tissue evidence="1">Muscle</tissue>
    </source>
</reference>
<keyword evidence="2" id="KW-1185">Reference proteome</keyword>
<accession>A0A5B7CPA4</accession>
<dbReference type="AlphaFoldDB" id="A0A5B7CPA4"/>
<dbReference type="EMBL" id="VSRR010000141">
    <property type="protein sequence ID" value="MPC11025.1"/>
    <property type="molecule type" value="Genomic_DNA"/>
</dbReference>
<sequence length="109" mass="12087">MMLKLIGDAHNNQYECSLRMQNFGTHANHTMRNNSKIAGQDSRLCAFVSRDETFLDRTDLTTQLSLTHSLSSSSMSGDHTVLSSFAAERTVISQHPPQEMVASNHIHAA</sequence>
<gene>
    <name evidence="1" type="ORF">E2C01_003677</name>
</gene>
<name>A0A5B7CPA4_PORTR</name>
<dbReference type="Proteomes" id="UP000324222">
    <property type="component" value="Unassembled WGS sequence"/>
</dbReference>
<organism evidence="1 2">
    <name type="scientific">Portunus trituberculatus</name>
    <name type="common">Swimming crab</name>
    <name type="synonym">Neptunus trituberculatus</name>
    <dbReference type="NCBI Taxonomy" id="210409"/>
    <lineage>
        <taxon>Eukaryota</taxon>
        <taxon>Metazoa</taxon>
        <taxon>Ecdysozoa</taxon>
        <taxon>Arthropoda</taxon>
        <taxon>Crustacea</taxon>
        <taxon>Multicrustacea</taxon>
        <taxon>Malacostraca</taxon>
        <taxon>Eumalacostraca</taxon>
        <taxon>Eucarida</taxon>
        <taxon>Decapoda</taxon>
        <taxon>Pleocyemata</taxon>
        <taxon>Brachyura</taxon>
        <taxon>Eubrachyura</taxon>
        <taxon>Portunoidea</taxon>
        <taxon>Portunidae</taxon>
        <taxon>Portuninae</taxon>
        <taxon>Portunus</taxon>
    </lineage>
</organism>
<evidence type="ECO:0000313" key="1">
    <source>
        <dbReference type="EMBL" id="MPC11025.1"/>
    </source>
</evidence>
<proteinExistence type="predicted"/>